<dbReference type="RefSeq" id="WP_133296873.1">
    <property type="nucleotide sequence ID" value="NZ_QDKL01000001.1"/>
</dbReference>
<dbReference type="Pfam" id="PF00583">
    <property type="entry name" value="Acetyltransf_1"/>
    <property type="match status" value="1"/>
</dbReference>
<organism evidence="2 3">
    <name type="scientific">Halobacteriovorax vibrionivorans</name>
    <dbReference type="NCBI Taxonomy" id="2152716"/>
    <lineage>
        <taxon>Bacteria</taxon>
        <taxon>Pseudomonadati</taxon>
        <taxon>Bdellovibrionota</taxon>
        <taxon>Bacteriovoracia</taxon>
        <taxon>Bacteriovoracales</taxon>
        <taxon>Halobacteriovoraceae</taxon>
        <taxon>Halobacteriovorax</taxon>
    </lineage>
</organism>
<dbReference type="InterPro" id="IPR016181">
    <property type="entry name" value="Acyl_CoA_acyltransferase"/>
</dbReference>
<evidence type="ECO:0000313" key="2">
    <source>
        <dbReference type="EMBL" id="RZF22805.1"/>
    </source>
</evidence>
<reference evidence="3" key="1">
    <citation type="journal article" date="2019" name="Int. J. Syst. Evol. Microbiol.">
        <title>Halobacteriovorax valvorus sp. nov., a novel prokaryotic predator isolated from coastal seawater of China.</title>
        <authorList>
            <person name="Chen M.-X."/>
        </authorList>
    </citation>
    <scope>NUCLEOTIDE SEQUENCE [LARGE SCALE GENOMIC DNA]</scope>
    <source>
        <strain evidence="3">BL9</strain>
    </source>
</reference>
<dbReference type="Gene3D" id="3.40.630.30">
    <property type="match status" value="1"/>
</dbReference>
<feature type="domain" description="N-acetyltransferase" evidence="1">
    <location>
        <begin position="6"/>
        <end position="174"/>
    </location>
</feature>
<dbReference type="PROSITE" id="PS51186">
    <property type="entry name" value="GNAT"/>
    <property type="match status" value="1"/>
</dbReference>
<accession>A0ABY0IJZ6</accession>
<dbReference type="EMBL" id="QDKL01000001">
    <property type="protein sequence ID" value="RZF22805.1"/>
    <property type="molecule type" value="Genomic_DNA"/>
</dbReference>
<sequence length="174" mass="20136">MNITIEKIDPNNELQAEAYCSWLADELVVNNWFLQNDDEDFTVSFSVDDFKKAFSKEDKIAFIIKDDYDYFGYGSFFINHPVGMHKEGRVCWPSLAIGKSSHRGKGLSKHIFSEIRKLAIREGCTHVEAGIFDFNEAIRANLIKMGFKLIGRRENLTFVDGKWWGSEHYLIELK</sequence>
<gene>
    <name evidence="2" type="ORF">DAY19_03265</name>
</gene>
<protein>
    <submittedName>
        <fullName evidence="2">GNAT family N-acetyltransferase</fullName>
    </submittedName>
</protein>
<name>A0ABY0IJZ6_9BACT</name>
<dbReference type="SUPFAM" id="SSF55729">
    <property type="entry name" value="Acyl-CoA N-acyltransferases (Nat)"/>
    <property type="match status" value="1"/>
</dbReference>
<dbReference type="InterPro" id="IPR000182">
    <property type="entry name" value="GNAT_dom"/>
</dbReference>
<proteinExistence type="predicted"/>
<evidence type="ECO:0000313" key="3">
    <source>
        <dbReference type="Proteomes" id="UP000443582"/>
    </source>
</evidence>
<evidence type="ECO:0000259" key="1">
    <source>
        <dbReference type="PROSITE" id="PS51186"/>
    </source>
</evidence>
<keyword evidence="3" id="KW-1185">Reference proteome</keyword>
<dbReference type="Proteomes" id="UP000443582">
    <property type="component" value="Unassembled WGS sequence"/>
</dbReference>
<comment type="caution">
    <text evidence="2">The sequence shown here is derived from an EMBL/GenBank/DDBJ whole genome shotgun (WGS) entry which is preliminary data.</text>
</comment>